<proteinExistence type="predicted"/>
<gene>
    <name evidence="1" type="ORF">MRATA1EN1_LOCUS24241</name>
</gene>
<name>A0ABN8ZNH5_RANTA</name>
<dbReference type="EMBL" id="OX459941">
    <property type="protein sequence ID" value="CAI9175279.1"/>
    <property type="molecule type" value="Genomic_DNA"/>
</dbReference>
<dbReference type="Proteomes" id="UP001176941">
    <property type="component" value="Chromosome 5"/>
</dbReference>
<reference evidence="1" key="1">
    <citation type="submission" date="2023-04" db="EMBL/GenBank/DDBJ databases">
        <authorList>
            <consortium name="ELIXIR-Norway"/>
        </authorList>
    </citation>
    <scope>NUCLEOTIDE SEQUENCE [LARGE SCALE GENOMIC DNA]</scope>
</reference>
<evidence type="ECO:0000313" key="2">
    <source>
        <dbReference type="Proteomes" id="UP001176941"/>
    </source>
</evidence>
<organism evidence="1 2">
    <name type="scientific">Rangifer tarandus platyrhynchus</name>
    <name type="common">Svalbard reindeer</name>
    <dbReference type="NCBI Taxonomy" id="3082113"/>
    <lineage>
        <taxon>Eukaryota</taxon>
        <taxon>Metazoa</taxon>
        <taxon>Chordata</taxon>
        <taxon>Craniata</taxon>
        <taxon>Vertebrata</taxon>
        <taxon>Euteleostomi</taxon>
        <taxon>Mammalia</taxon>
        <taxon>Eutheria</taxon>
        <taxon>Laurasiatheria</taxon>
        <taxon>Artiodactyla</taxon>
        <taxon>Ruminantia</taxon>
        <taxon>Pecora</taxon>
        <taxon>Cervidae</taxon>
        <taxon>Odocoileinae</taxon>
        <taxon>Rangifer</taxon>
    </lineage>
</organism>
<protein>
    <submittedName>
        <fullName evidence="1">Uncharacterized protein</fullName>
    </submittedName>
</protein>
<accession>A0ABN8ZNH5</accession>
<evidence type="ECO:0000313" key="1">
    <source>
        <dbReference type="EMBL" id="CAI9175279.1"/>
    </source>
</evidence>
<sequence>MHKITEFHMQQNNCYLNLIGSIFICNIHIPFKVKFQFLTNLTYSTACQTDPQDSVITDGNYFSTHSYCLRYTIVTIYDVKISTKPLPPFLAFAYLRISPYTTTNI</sequence>
<keyword evidence="2" id="KW-1185">Reference proteome</keyword>